<organism evidence="2 3">
    <name type="scientific">Elysia crispata</name>
    <name type="common">lettuce slug</name>
    <dbReference type="NCBI Taxonomy" id="231223"/>
    <lineage>
        <taxon>Eukaryota</taxon>
        <taxon>Metazoa</taxon>
        <taxon>Spiralia</taxon>
        <taxon>Lophotrochozoa</taxon>
        <taxon>Mollusca</taxon>
        <taxon>Gastropoda</taxon>
        <taxon>Heterobranchia</taxon>
        <taxon>Euthyneura</taxon>
        <taxon>Panpulmonata</taxon>
        <taxon>Sacoglossa</taxon>
        <taxon>Placobranchoidea</taxon>
        <taxon>Plakobranchidae</taxon>
        <taxon>Elysia</taxon>
    </lineage>
</organism>
<evidence type="ECO:0000313" key="3">
    <source>
        <dbReference type="Proteomes" id="UP001283361"/>
    </source>
</evidence>
<comment type="caution">
    <text evidence="2">The sequence shown here is derived from an EMBL/GenBank/DDBJ whole genome shotgun (WGS) entry which is preliminary data.</text>
</comment>
<accession>A0AAE1AUA8</accession>
<dbReference type="Proteomes" id="UP001283361">
    <property type="component" value="Unassembled WGS sequence"/>
</dbReference>
<dbReference type="EMBL" id="JAWDGP010001250">
    <property type="protein sequence ID" value="KAK3793431.1"/>
    <property type="molecule type" value="Genomic_DNA"/>
</dbReference>
<evidence type="ECO:0000256" key="1">
    <source>
        <dbReference type="SAM" id="MobiDB-lite"/>
    </source>
</evidence>
<evidence type="ECO:0000313" key="2">
    <source>
        <dbReference type="EMBL" id="KAK3793431.1"/>
    </source>
</evidence>
<reference evidence="2" key="1">
    <citation type="journal article" date="2023" name="G3 (Bethesda)">
        <title>A reference genome for the long-term kleptoplast-retaining sea slug Elysia crispata morphotype clarki.</title>
        <authorList>
            <person name="Eastman K.E."/>
            <person name="Pendleton A.L."/>
            <person name="Shaikh M.A."/>
            <person name="Suttiyut T."/>
            <person name="Ogas R."/>
            <person name="Tomko P."/>
            <person name="Gavelis G."/>
            <person name="Widhalm J.R."/>
            <person name="Wisecaver J.H."/>
        </authorList>
    </citation>
    <scope>NUCLEOTIDE SEQUENCE</scope>
    <source>
        <strain evidence="2">ECLA1</strain>
    </source>
</reference>
<keyword evidence="3" id="KW-1185">Reference proteome</keyword>
<sequence>MVAPKGATIRKGIVMVAPRSSGFSQSIGEVEGFGGFLGVGKPLNLPRSEGEPPKGRGVPTPLGIPPRFEGAKVSFPLKASPRKSGARVPTRSGDSLRSALRSTFVLFEKQAIVHSKVACPPLQVGGLMERKL</sequence>
<name>A0AAE1AUA8_9GAST</name>
<feature type="region of interest" description="Disordered" evidence="1">
    <location>
        <begin position="44"/>
        <end position="65"/>
    </location>
</feature>
<proteinExistence type="predicted"/>
<protein>
    <submittedName>
        <fullName evidence="2">Uncharacterized protein</fullName>
    </submittedName>
</protein>
<gene>
    <name evidence="2" type="ORF">RRG08_015273</name>
</gene>
<dbReference type="AlphaFoldDB" id="A0AAE1AUA8"/>